<name>A0ABD5IVG7_9BACL</name>
<gene>
    <name evidence="2" type="ORF">P9850_07885</name>
</gene>
<protein>
    <submittedName>
        <fullName evidence="2">YhaI family protein</fullName>
    </submittedName>
</protein>
<organism evidence="2 3">
    <name type="scientific">Anoxybacteroides rupiense</name>
    <dbReference type="NCBI Taxonomy" id="311460"/>
    <lineage>
        <taxon>Bacteria</taxon>
        <taxon>Bacillati</taxon>
        <taxon>Bacillota</taxon>
        <taxon>Bacilli</taxon>
        <taxon>Bacillales</taxon>
        <taxon>Anoxybacillaceae</taxon>
        <taxon>Anoxybacteroides</taxon>
    </lineage>
</organism>
<dbReference type="Gene3D" id="1.10.3750.10">
    <property type="entry name" value="YhaI-like"/>
    <property type="match status" value="1"/>
</dbReference>
<evidence type="ECO:0000313" key="2">
    <source>
        <dbReference type="EMBL" id="MED5051775.1"/>
    </source>
</evidence>
<accession>A0ABD5IVG7</accession>
<feature type="coiled-coil region" evidence="1">
    <location>
        <begin position="33"/>
        <end position="60"/>
    </location>
</feature>
<dbReference type="SUPFAM" id="SSF109915">
    <property type="entry name" value="Hypothetical protein YhaI"/>
    <property type="match status" value="1"/>
</dbReference>
<dbReference type="InterPro" id="IPR015058">
    <property type="entry name" value="DUF1878"/>
</dbReference>
<dbReference type="AlphaFoldDB" id="A0ABD5IVG7"/>
<evidence type="ECO:0000313" key="3">
    <source>
        <dbReference type="Proteomes" id="UP001339962"/>
    </source>
</evidence>
<dbReference type="InterPro" id="IPR035945">
    <property type="entry name" value="YhaI-like_sf"/>
</dbReference>
<comment type="caution">
    <text evidence="2">The sequence shown here is derived from an EMBL/GenBank/DDBJ whole genome shotgun (WGS) entry which is preliminary data.</text>
</comment>
<dbReference type="EMBL" id="JARTLI010000012">
    <property type="protein sequence ID" value="MED5051775.1"/>
    <property type="molecule type" value="Genomic_DNA"/>
</dbReference>
<proteinExistence type="predicted"/>
<sequence length="112" mass="13030">MEKRMAKLEYHRSLLLQMVDESKNPFYSLVIAADLAKEEVEEVLSLCEELNKEYEKQKAEGLTIFTPLLLHFAGMLHPRLPLEKTIDALLKQRLFVPLMQEFKKLIETIPSS</sequence>
<reference evidence="2 3" key="1">
    <citation type="submission" date="2023-03" db="EMBL/GenBank/DDBJ databases">
        <title>Bacillus Genome Sequencing.</title>
        <authorList>
            <person name="Dunlap C."/>
        </authorList>
    </citation>
    <scope>NUCLEOTIDE SEQUENCE [LARGE SCALE GENOMIC DNA]</scope>
    <source>
        <strain evidence="2 3">NRS-38</strain>
    </source>
</reference>
<dbReference type="Proteomes" id="UP001339962">
    <property type="component" value="Unassembled WGS sequence"/>
</dbReference>
<keyword evidence="1" id="KW-0175">Coiled coil</keyword>
<dbReference type="RefSeq" id="WP_044745637.1">
    <property type="nucleotide sequence ID" value="NZ_JACIDF010000004.1"/>
</dbReference>
<evidence type="ECO:0000256" key="1">
    <source>
        <dbReference type="SAM" id="Coils"/>
    </source>
</evidence>
<dbReference type="Pfam" id="PF08963">
    <property type="entry name" value="DUF1878"/>
    <property type="match status" value="1"/>
</dbReference>